<evidence type="ECO:0000259" key="2">
    <source>
        <dbReference type="Pfam" id="PF23247"/>
    </source>
</evidence>
<evidence type="ECO:0000313" key="3">
    <source>
        <dbReference type="EMBL" id="KYP73534.1"/>
    </source>
</evidence>
<proteinExistence type="predicted"/>
<dbReference type="SUPFAM" id="SSF52047">
    <property type="entry name" value="RNI-like"/>
    <property type="match status" value="1"/>
</dbReference>
<keyword evidence="1" id="KW-0611">Plant defense</keyword>
<organism evidence="3 4">
    <name type="scientific">Cajanus cajan</name>
    <name type="common">Pigeon pea</name>
    <name type="synonym">Cajanus indicus</name>
    <dbReference type="NCBI Taxonomy" id="3821"/>
    <lineage>
        <taxon>Eukaryota</taxon>
        <taxon>Viridiplantae</taxon>
        <taxon>Streptophyta</taxon>
        <taxon>Embryophyta</taxon>
        <taxon>Tracheophyta</taxon>
        <taxon>Spermatophyta</taxon>
        <taxon>Magnoliopsida</taxon>
        <taxon>eudicotyledons</taxon>
        <taxon>Gunneridae</taxon>
        <taxon>Pentapetalae</taxon>
        <taxon>rosids</taxon>
        <taxon>fabids</taxon>
        <taxon>Fabales</taxon>
        <taxon>Fabaceae</taxon>
        <taxon>Papilionoideae</taxon>
        <taxon>50 kb inversion clade</taxon>
        <taxon>NPAAA clade</taxon>
        <taxon>indigoferoid/millettioid clade</taxon>
        <taxon>Phaseoleae</taxon>
        <taxon>Cajanus</taxon>
    </lineage>
</organism>
<dbReference type="Proteomes" id="UP000075243">
    <property type="component" value="Chromosome 2"/>
</dbReference>
<feature type="domain" description="Disease resistance protein At4g27190-like leucine-rich repeats" evidence="2">
    <location>
        <begin position="59"/>
        <end position="143"/>
    </location>
</feature>
<feature type="domain" description="Disease resistance protein At4g27190-like leucine-rich repeats" evidence="2">
    <location>
        <begin position="3"/>
        <end position="52"/>
    </location>
</feature>
<dbReference type="Gramene" id="C.cajan_06010.t">
    <property type="protein sequence ID" value="C.cajan_06010.t.cds1"/>
    <property type="gene ID" value="C.cajan_06010"/>
</dbReference>
<accession>A0A151U2P7</accession>
<dbReference type="InterPro" id="IPR057135">
    <property type="entry name" value="At4g27190-like_LRR"/>
</dbReference>
<reference evidence="3 4" key="1">
    <citation type="journal article" date="2012" name="Nat. Biotechnol.">
        <title>Draft genome sequence of pigeonpea (Cajanus cajan), an orphan legume crop of resource-poor farmers.</title>
        <authorList>
            <person name="Varshney R.K."/>
            <person name="Chen W."/>
            <person name="Li Y."/>
            <person name="Bharti A.K."/>
            <person name="Saxena R.K."/>
            <person name="Schlueter J.A."/>
            <person name="Donoghue M.T."/>
            <person name="Azam S."/>
            <person name="Fan G."/>
            <person name="Whaley A.M."/>
            <person name="Farmer A.D."/>
            <person name="Sheridan J."/>
            <person name="Iwata A."/>
            <person name="Tuteja R."/>
            <person name="Penmetsa R.V."/>
            <person name="Wu W."/>
            <person name="Upadhyaya H.D."/>
            <person name="Yang S.P."/>
            <person name="Shah T."/>
            <person name="Saxena K.B."/>
            <person name="Michael T."/>
            <person name="McCombie W.R."/>
            <person name="Yang B."/>
            <person name="Zhang G."/>
            <person name="Yang H."/>
            <person name="Wang J."/>
            <person name="Spillane C."/>
            <person name="Cook D.R."/>
            <person name="May G.D."/>
            <person name="Xu X."/>
            <person name="Jackson S.A."/>
        </authorList>
    </citation>
    <scope>NUCLEOTIDE SEQUENCE [LARGE SCALE GENOMIC DNA]</scope>
    <source>
        <strain evidence="4">cv. Asha</strain>
    </source>
</reference>
<protein>
    <recommendedName>
        <fullName evidence="2">Disease resistance protein At4g27190-like leucine-rich repeats domain-containing protein</fullName>
    </recommendedName>
</protein>
<dbReference type="Gene3D" id="3.80.10.10">
    <property type="entry name" value="Ribonuclease Inhibitor"/>
    <property type="match status" value="1"/>
</dbReference>
<dbReference type="PANTHER" id="PTHR33463:SF105">
    <property type="entry name" value="AND NB-ARC DOMAIN DISEASE RESISTANCE PROTEIN, PUTATIVE-RELATED"/>
    <property type="match status" value="1"/>
</dbReference>
<dbReference type="EMBL" id="CM003604">
    <property type="protein sequence ID" value="KYP73534.1"/>
    <property type="molecule type" value="Genomic_DNA"/>
</dbReference>
<dbReference type="InterPro" id="IPR050905">
    <property type="entry name" value="Plant_NBS-LRR"/>
</dbReference>
<evidence type="ECO:0000256" key="1">
    <source>
        <dbReference type="ARBA" id="ARBA00022821"/>
    </source>
</evidence>
<feature type="non-terminal residue" evidence="3">
    <location>
        <position position="1"/>
    </location>
</feature>
<dbReference type="AlphaFoldDB" id="A0A151U2P7"/>
<dbReference type="InterPro" id="IPR032675">
    <property type="entry name" value="LRR_dom_sf"/>
</dbReference>
<gene>
    <name evidence="3" type="ORF">KK1_006161</name>
</gene>
<evidence type="ECO:0000313" key="4">
    <source>
        <dbReference type="Proteomes" id="UP000075243"/>
    </source>
</evidence>
<dbReference type="Pfam" id="PF23247">
    <property type="entry name" value="LRR_RPS2"/>
    <property type="match status" value="2"/>
</dbReference>
<sequence length="182" mass="20788">FSLPNLKTLEITRCAKLEVIFPWTILRCLPYLERLEIIECEELKQIMEEDVQDKKLPYLLSPQPCFPKLASLFVDQCQNLKGLFSVSASNDLPNLEALIINGATELEELIGCEQGKGDEIGKAKVEFSKLKLLIFMHLSTLRQGTEFMTVKHRFVHNCPKLSLASTSTLQELYENFPYSGKY</sequence>
<keyword evidence="4" id="KW-1185">Reference proteome</keyword>
<name>A0A151U2P7_CAJCA</name>
<dbReference type="PANTHER" id="PTHR33463">
    <property type="entry name" value="NB-ARC DOMAIN-CONTAINING PROTEIN-RELATED"/>
    <property type="match status" value="1"/>
</dbReference>